<keyword evidence="1" id="KW-0067">ATP-binding</keyword>
<dbReference type="AlphaFoldDB" id="G7YGV4"/>
<name>G7YGV4_CLOSI</name>
<reference evidence="1" key="1">
    <citation type="journal article" date="2011" name="Genome Biol.">
        <title>The draft genome of the carcinogenic human liver fluke Clonorchis sinensis.</title>
        <authorList>
            <person name="Wang X."/>
            <person name="Chen W."/>
            <person name="Huang Y."/>
            <person name="Sun J."/>
            <person name="Men J."/>
            <person name="Liu H."/>
            <person name="Luo F."/>
            <person name="Guo L."/>
            <person name="Lv X."/>
            <person name="Deng C."/>
            <person name="Zhou C."/>
            <person name="Fan Y."/>
            <person name="Li X."/>
            <person name="Huang L."/>
            <person name="Hu Y."/>
            <person name="Liang C."/>
            <person name="Hu X."/>
            <person name="Xu J."/>
            <person name="Yu X."/>
        </authorList>
    </citation>
    <scope>NUCLEOTIDE SEQUENCE [LARGE SCALE GENOMIC DNA]</scope>
    <source>
        <strain evidence="1">Henan</strain>
    </source>
</reference>
<dbReference type="GO" id="GO:0005524">
    <property type="term" value="F:ATP binding"/>
    <property type="evidence" value="ECO:0007669"/>
    <property type="project" value="UniProtKB-KW"/>
</dbReference>
<keyword evidence="1" id="KW-0547">Nucleotide-binding</keyword>
<gene>
    <name evidence="1" type="ORF">CLF_107486</name>
</gene>
<protein>
    <submittedName>
        <fullName evidence="1">ATP-binding cassette transporter</fullName>
    </submittedName>
</protein>
<keyword evidence="2" id="KW-1185">Reference proteome</keyword>
<evidence type="ECO:0000313" key="2">
    <source>
        <dbReference type="Proteomes" id="UP000008909"/>
    </source>
</evidence>
<proteinExistence type="predicted"/>
<dbReference type="EMBL" id="DF143252">
    <property type="protein sequence ID" value="GAA52187.1"/>
    <property type="molecule type" value="Genomic_DNA"/>
</dbReference>
<dbReference type="Proteomes" id="UP000008909">
    <property type="component" value="Unassembled WGS sequence"/>
</dbReference>
<sequence>MNSGAPPIAPPYPAQNRTLIPGIRKMRTPRLVIENLVDAEVKRNYQNQLLEWLPDVTVSDINGHWEKISKALLKVGTSVCSTTQSTSSKHWISDRTVSLLETRQQIPPGRHHISTRRIIRRQMKLSVHADREDWRIRKAEKLEDAKNAGNVRKLLHLIRSTGTRKPLTNEIIGD</sequence>
<reference key="2">
    <citation type="submission" date="2011-10" db="EMBL/GenBank/DDBJ databases">
        <title>The genome and transcriptome sequence of Clonorchis sinensis provide insights into the carcinogenic liver fluke.</title>
        <authorList>
            <person name="Wang X."/>
            <person name="Huang Y."/>
            <person name="Chen W."/>
            <person name="Liu H."/>
            <person name="Guo L."/>
            <person name="Chen Y."/>
            <person name="Luo F."/>
            <person name="Zhou W."/>
            <person name="Sun J."/>
            <person name="Mao Q."/>
            <person name="Liang P."/>
            <person name="Zhou C."/>
            <person name="Tian Y."/>
            <person name="Men J."/>
            <person name="Lv X."/>
            <person name="Huang L."/>
            <person name="Zhou J."/>
            <person name="Hu Y."/>
            <person name="Li R."/>
            <person name="Zhang F."/>
            <person name="Lei H."/>
            <person name="Li X."/>
            <person name="Hu X."/>
            <person name="Liang C."/>
            <person name="Xu J."/>
            <person name="Wu Z."/>
            <person name="Yu X."/>
        </authorList>
    </citation>
    <scope>NUCLEOTIDE SEQUENCE</scope>
    <source>
        <strain>Henan</strain>
    </source>
</reference>
<accession>G7YGV4</accession>
<organism evidence="1 2">
    <name type="scientific">Clonorchis sinensis</name>
    <name type="common">Chinese liver fluke</name>
    <dbReference type="NCBI Taxonomy" id="79923"/>
    <lineage>
        <taxon>Eukaryota</taxon>
        <taxon>Metazoa</taxon>
        <taxon>Spiralia</taxon>
        <taxon>Lophotrochozoa</taxon>
        <taxon>Platyhelminthes</taxon>
        <taxon>Trematoda</taxon>
        <taxon>Digenea</taxon>
        <taxon>Opisthorchiida</taxon>
        <taxon>Opisthorchiata</taxon>
        <taxon>Opisthorchiidae</taxon>
        <taxon>Clonorchis</taxon>
    </lineage>
</organism>
<evidence type="ECO:0000313" key="1">
    <source>
        <dbReference type="EMBL" id="GAA52187.1"/>
    </source>
</evidence>